<name>A0A0E2UQW1_9STRE</name>
<dbReference type="SUPFAM" id="SSF52728">
    <property type="entry name" value="PTS IIb component"/>
    <property type="match status" value="1"/>
</dbReference>
<dbReference type="GeneID" id="61421396"/>
<keyword evidence="2" id="KW-0813">Transport</keyword>
<keyword evidence="7" id="KW-0418">Kinase</keyword>
<keyword evidence="4" id="KW-0762">Sugar transport</keyword>
<dbReference type="Gene3D" id="3.40.35.10">
    <property type="entry name" value="Phosphotransferase system, sorbose subfamily IIB component"/>
    <property type="match status" value="1"/>
</dbReference>
<keyword evidence="6" id="KW-0598">Phosphotransferase system</keyword>
<accession>A0A0E2UQW1</accession>
<proteinExistence type="predicted"/>
<dbReference type="InterPro" id="IPR004720">
    <property type="entry name" value="PTS_IIB_sorbose-sp"/>
</dbReference>
<evidence type="ECO:0000256" key="4">
    <source>
        <dbReference type="ARBA" id="ARBA00022597"/>
    </source>
</evidence>
<dbReference type="STRING" id="936154.STP_1516"/>
<dbReference type="Pfam" id="PF03830">
    <property type="entry name" value="PTSIIB_sorb"/>
    <property type="match status" value="1"/>
</dbReference>
<comment type="caution">
    <text evidence="8">The sequence shown here is derived from an EMBL/GenBank/DDBJ whole genome shotgun (WGS) entry which is preliminary data.</text>
</comment>
<keyword evidence="5 8" id="KW-0808">Transferase</keyword>
<evidence type="ECO:0000256" key="6">
    <source>
        <dbReference type="ARBA" id="ARBA00022683"/>
    </source>
</evidence>
<protein>
    <submittedName>
        <fullName evidence="8">Sorbose-specific phosphotransferase enzyme IIB component</fullName>
    </submittedName>
</protein>
<dbReference type="GO" id="GO:0016301">
    <property type="term" value="F:kinase activity"/>
    <property type="evidence" value="ECO:0007669"/>
    <property type="project" value="UniProtKB-KW"/>
</dbReference>
<dbReference type="PROSITE" id="PS51101">
    <property type="entry name" value="PTS_EIIB_TYPE_4"/>
    <property type="match status" value="1"/>
</dbReference>
<dbReference type="AlphaFoldDB" id="A0A0E2UQW1"/>
<evidence type="ECO:0000256" key="5">
    <source>
        <dbReference type="ARBA" id="ARBA00022679"/>
    </source>
</evidence>
<evidence type="ECO:0000256" key="3">
    <source>
        <dbReference type="ARBA" id="ARBA00022490"/>
    </source>
</evidence>
<keyword evidence="3" id="KW-0963">Cytoplasm</keyword>
<evidence type="ECO:0000256" key="2">
    <source>
        <dbReference type="ARBA" id="ARBA00022448"/>
    </source>
</evidence>
<dbReference type="OMA" id="QYFLITK"/>
<dbReference type="GO" id="GO:0005737">
    <property type="term" value="C:cytoplasm"/>
    <property type="evidence" value="ECO:0007669"/>
    <property type="project" value="UniProtKB-SubCell"/>
</dbReference>
<dbReference type="eggNOG" id="COG3444">
    <property type="taxonomic scope" value="Bacteria"/>
</dbReference>
<comment type="subcellular location">
    <subcellularLocation>
        <location evidence="1">Cytoplasm</location>
    </subcellularLocation>
</comment>
<gene>
    <name evidence="8" type="primary">sorB_1</name>
    <name evidence="8" type="ORF">A9Y57_01972</name>
</gene>
<dbReference type="InterPro" id="IPR036667">
    <property type="entry name" value="PTS_IIB_sorbose-sp_sf"/>
</dbReference>
<evidence type="ECO:0000256" key="7">
    <source>
        <dbReference type="ARBA" id="ARBA00022777"/>
    </source>
</evidence>
<sequence>MSVSFVRIDDRIIHGQTVTRWAKEYPCDGLIAVNDAAANSNVLKQAFKGASDKKTFVWSVEDFNKKSQKVLDSDTQYFIIAKNPIDMKKILVDNKFVPGDIKEIIVGPANDRPGTIKLGNNQSITPEEAEAFEEIEKMGYKVKFQLLPDVSIGYWSNFKSKFGY</sequence>
<dbReference type="EMBL" id="NSGR01000010">
    <property type="protein sequence ID" value="PCH10682.1"/>
    <property type="molecule type" value="Genomic_DNA"/>
</dbReference>
<dbReference type="GO" id="GO:0009401">
    <property type="term" value="P:phosphoenolpyruvate-dependent sugar phosphotransferase system"/>
    <property type="evidence" value="ECO:0007669"/>
    <property type="project" value="UniProtKB-KW"/>
</dbReference>
<evidence type="ECO:0000313" key="9">
    <source>
        <dbReference type="Proteomes" id="UP000217465"/>
    </source>
</evidence>
<evidence type="ECO:0000313" key="8">
    <source>
        <dbReference type="EMBL" id="PCH10682.1"/>
    </source>
</evidence>
<dbReference type="GO" id="GO:0008982">
    <property type="term" value="F:protein-N(PI)-phosphohistidine-sugar phosphotransferase activity"/>
    <property type="evidence" value="ECO:0007669"/>
    <property type="project" value="InterPro"/>
</dbReference>
<dbReference type="Proteomes" id="UP000217465">
    <property type="component" value="Unassembled WGS sequence"/>
</dbReference>
<organism evidence="8 9">
    <name type="scientific">Streptococcus parauberis</name>
    <dbReference type="NCBI Taxonomy" id="1348"/>
    <lineage>
        <taxon>Bacteria</taxon>
        <taxon>Bacillati</taxon>
        <taxon>Bacillota</taxon>
        <taxon>Bacilli</taxon>
        <taxon>Lactobacillales</taxon>
        <taxon>Streptococcaceae</taxon>
        <taxon>Streptococcus</taxon>
    </lineage>
</organism>
<dbReference type="RefSeq" id="WP_003103258.1">
    <property type="nucleotide sequence ID" value="NZ_BAWT01000004.1"/>
</dbReference>
<evidence type="ECO:0000256" key="1">
    <source>
        <dbReference type="ARBA" id="ARBA00004496"/>
    </source>
</evidence>
<reference evidence="8 9" key="1">
    <citation type="submission" date="2016-06" db="EMBL/GenBank/DDBJ databases">
        <authorList>
            <person name="Haines A.N."/>
            <person name="Council K.R."/>
        </authorList>
    </citation>
    <scope>NUCLEOTIDE SEQUENCE [LARGE SCALE GENOMIC DNA]</scope>
    <source>
        <strain evidence="8 9">SP158-29</strain>
    </source>
</reference>